<feature type="transmembrane region" description="Helical" evidence="5">
    <location>
        <begin position="252"/>
        <end position="269"/>
    </location>
</feature>
<dbReference type="PANTHER" id="PTHR33514">
    <property type="entry name" value="PROTEIN ABCI12, CHLOROPLASTIC"/>
    <property type="match status" value="1"/>
</dbReference>
<feature type="transmembrane region" description="Helical" evidence="5">
    <location>
        <begin position="78"/>
        <end position="102"/>
    </location>
</feature>
<keyword evidence="3 5" id="KW-1133">Transmembrane helix</keyword>
<keyword evidence="7" id="KW-1185">Reference proteome</keyword>
<gene>
    <name evidence="6" type="ORF">ACFO5I_07245</name>
</gene>
<feature type="transmembrane region" description="Helical" evidence="5">
    <location>
        <begin position="114"/>
        <end position="132"/>
    </location>
</feature>
<name>A0ABV9MU71_9ENTE</name>
<dbReference type="Pfam" id="PF02361">
    <property type="entry name" value="CbiQ"/>
    <property type="match status" value="1"/>
</dbReference>
<evidence type="ECO:0000313" key="6">
    <source>
        <dbReference type="EMBL" id="MFC4719527.1"/>
    </source>
</evidence>
<dbReference type="Proteomes" id="UP001595969">
    <property type="component" value="Unassembled WGS sequence"/>
</dbReference>
<dbReference type="CDD" id="cd16914">
    <property type="entry name" value="EcfT"/>
    <property type="match status" value="1"/>
</dbReference>
<keyword evidence="2 5" id="KW-0812">Transmembrane</keyword>
<proteinExistence type="predicted"/>
<organism evidence="6 7">
    <name type="scientific">Enterococcus lemanii</name>
    <dbReference type="NCBI Taxonomy" id="1159752"/>
    <lineage>
        <taxon>Bacteria</taxon>
        <taxon>Bacillati</taxon>
        <taxon>Bacillota</taxon>
        <taxon>Bacilli</taxon>
        <taxon>Lactobacillales</taxon>
        <taxon>Enterococcaceae</taxon>
        <taxon>Enterococcus</taxon>
    </lineage>
</organism>
<sequence>MENSRFIEKINMDFIKSQVLKNAYGRNGNFIARLDPRTMFVWYIIFGLLPWFVSDMVVLFGLFLFVAVLTKIADTVPLVLFIFCLGIFSQTGFLFVFTLFFGGGWESIFPLLRLTLKIAVVSLAAICAFAGMDPDKLASGLMAIGLPEKFSFGFSFSYRILPILMEEYQMILLSYKIRGIRPNGTGLKGKSQRIFYQLKIMIQAFYPLMLNMAKRSRTTVEVLEIKGFHRALENKAVRQMKLNHLSFKSRDGYFLLGSCCYFVVLFILSNQL</sequence>
<evidence type="ECO:0000256" key="4">
    <source>
        <dbReference type="ARBA" id="ARBA00023136"/>
    </source>
</evidence>
<comment type="caution">
    <text evidence="6">The sequence shown here is derived from an EMBL/GenBank/DDBJ whole genome shotgun (WGS) entry which is preliminary data.</text>
</comment>
<protein>
    <submittedName>
        <fullName evidence="6">Energy-coupling factor transporter transmembrane component T family protein</fullName>
    </submittedName>
</protein>
<dbReference type="PANTHER" id="PTHR33514:SF13">
    <property type="entry name" value="PROTEIN ABCI12, CHLOROPLASTIC"/>
    <property type="match status" value="1"/>
</dbReference>
<evidence type="ECO:0000313" key="7">
    <source>
        <dbReference type="Proteomes" id="UP001595969"/>
    </source>
</evidence>
<feature type="transmembrane region" description="Helical" evidence="5">
    <location>
        <begin position="40"/>
        <end position="66"/>
    </location>
</feature>
<evidence type="ECO:0000256" key="5">
    <source>
        <dbReference type="SAM" id="Phobius"/>
    </source>
</evidence>
<dbReference type="RefSeq" id="WP_204653101.1">
    <property type="nucleotide sequence ID" value="NZ_JAFBFD010000005.1"/>
</dbReference>
<keyword evidence="4 5" id="KW-0472">Membrane</keyword>
<evidence type="ECO:0000256" key="2">
    <source>
        <dbReference type="ARBA" id="ARBA00022692"/>
    </source>
</evidence>
<evidence type="ECO:0000256" key="3">
    <source>
        <dbReference type="ARBA" id="ARBA00022989"/>
    </source>
</evidence>
<reference evidence="7" key="1">
    <citation type="journal article" date="2019" name="Int. J. Syst. Evol. Microbiol.">
        <title>The Global Catalogue of Microorganisms (GCM) 10K type strain sequencing project: providing services to taxonomists for standard genome sequencing and annotation.</title>
        <authorList>
            <consortium name="The Broad Institute Genomics Platform"/>
            <consortium name="The Broad Institute Genome Sequencing Center for Infectious Disease"/>
            <person name="Wu L."/>
            <person name="Ma J."/>
        </authorList>
    </citation>
    <scope>NUCLEOTIDE SEQUENCE [LARGE SCALE GENOMIC DNA]</scope>
    <source>
        <strain evidence="7">CGMCC 1.19032</strain>
    </source>
</reference>
<dbReference type="EMBL" id="JBHSGS010000040">
    <property type="protein sequence ID" value="MFC4719527.1"/>
    <property type="molecule type" value="Genomic_DNA"/>
</dbReference>
<accession>A0ABV9MU71</accession>
<dbReference type="InterPro" id="IPR003339">
    <property type="entry name" value="ABC/ECF_trnsptr_transmembrane"/>
</dbReference>
<evidence type="ECO:0000256" key="1">
    <source>
        <dbReference type="ARBA" id="ARBA00004141"/>
    </source>
</evidence>
<comment type="subcellular location">
    <subcellularLocation>
        <location evidence="1">Membrane</location>
        <topology evidence="1">Multi-pass membrane protein</topology>
    </subcellularLocation>
</comment>